<keyword evidence="3" id="KW-0347">Helicase</keyword>
<dbReference type="PANTHER" id="PTHR12131">
    <property type="entry name" value="ATP-DEPENDENT RNA AND DNA HELICASE"/>
    <property type="match status" value="1"/>
</dbReference>
<organism evidence="6">
    <name type="scientific">marine metagenome</name>
    <dbReference type="NCBI Taxonomy" id="408172"/>
    <lineage>
        <taxon>unclassified sequences</taxon>
        <taxon>metagenomes</taxon>
        <taxon>ecological metagenomes</taxon>
    </lineage>
</organism>
<dbReference type="Pfam" id="PF00271">
    <property type="entry name" value="Helicase_C"/>
    <property type="match status" value="1"/>
</dbReference>
<dbReference type="PROSITE" id="PS51194">
    <property type="entry name" value="HELICASE_CTER"/>
    <property type="match status" value="1"/>
</dbReference>
<dbReference type="InterPro" id="IPR001650">
    <property type="entry name" value="Helicase_C-like"/>
</dbReference>
<sequence length="279" mass="31159">RFSELCYSGHKKLGRLAPRTAVVAFSAQDVYALAEVMRAQRGGCAVVLGALSPRTRNAQVAMYQAGEIDYLVATDAIGMGLNMDLDHVAFSARRKFDGRNMRQLNTAELGQIAGRAGRHLRNGTFGTTADLQEIDSEAVEALEQHRFPKIKEIFWRNSDLSFHGLERLTYSLDRPPKVAGLRRLRDGADHLTLLALSRDEEVRRLASAPDLVRLLWEACQIPDFRKTLADSHISLVRQIFLNLVQSGALPESWIAERITGLDRNDGDIDTLTARISHIR</sequence>
<gene>
    <name evidence="6" type="ORF">METZ01_LOCUS408792</name>
</gene>
<dbReference type="SUPFAM" id="SSF52540">
    <property type="entry name" value="P-loop containing nucleoside triphosphate hydrolases"/>
    <property type="match status" value="1"/>
</dbReference>
<name>A0A382WCT0_9ZZZZ</name>
<proteinExistence type="predicted"/>
<feature type="non-terminal residue" evidence="6">
    <location>
        <position position="279"/>
    </location>
</feature>
<protein>
    <recommendedName>
        <fullName evidence="5">Helicase C-terminal domain-containing protein</fullName>
    </recommendedName>
</protein>
<dbReference type="Gene3D" id="3.40.50.300">
    <property type="entry name" value="P-loop containing nucleotide triphosphate hydrolases"/>
    <property type="match status" value="1"/>
</dbReference>
<dbReference type="GO" id="GO:0004386">
    <property type="term" value="F:helicase activity"/>
    <property type="evidence" value="ECO:0007669"/>
    <property type="project" value="UniProtKB-KW"/>
</dbReference>
<evidence type="ECO:0000256" key="1">
    <source>
        <dbReference type="ARBA" id="ARBA00022741"/>
    </source>
</evidence>
<dbReference type="SMART" id="SM00490">
    <property type="entry name" value="HELICc"/>
    <property type="match status" value="1"/>
</dbReference>
<dbReference type="GO" id="GO:0016787">
    <property type="term" value="F:hydrolase activity"/>
    <property type="evidence" value="ECO:0007669"/>
    <property type="project" value="UniProtKB-KW"/>
</dbReference>
<dbReference type="EMBL" id="UINC01158409">
    <property type="protein sequence ID" value="SVD55938.1"/>
    <property type="molecule type" value="Genomic_DNA"/>
</dbReference>
<keyword evidence="2" id="KW-0378">Hydrolase</keyword>
<dbReference type="InterPro" id="IPR050699">
    <property type="entry name" value="RNA-DNA_Helicase"/>
</dbReference>
<evidence type="ECO:0000313" key="6">
    <source>
        <dbReference type="EMBL" id="SVD55938.1"/>
    </source>
</evidence>
<feature type="non-terminal residue" evidence="6">
    <location>
        <position position="1"/>
    </location>
</feature>
<evidence type="ECO:0000256" key="4">
    <source>
        <dbReference type="ARBA" id="ARBA00022840"/>
    </source>
</evidence>
<dbReference type="InterPro" id="IPR027417">
    <property type="entry name" value="P-loop_NTPase"/>
</dbReference>
<dbReference type="PANTHER" id="PTHR12131:SF1">
    <property type="entry name" value="ATP-DEPENDENT RNA HELICASE SUPV3L1, MITOCHONDRIAL-RELATED"/>
    <property type="match status" value="1"/>
</dbReference>
<feature type="domain" description="Helicase C-terminal" evidence="5">
    <location>
        <begin position="9"/>
        <end position="161"/>
    </location>
</feature>
<keyword evidence="4" id="KW-0067">ATP-binding</keyword>
<reference evidence="6" key="1">
    <citation type="submission" date="2018-05" db="EMBL/GenBank/DDBJ databases">
        <authorList>
            <person name="Lanie J.A."/>
            <person name="Ng W.-L."/>
            <person name="Kazmierczak K.M."/>
            <person name="Andrzejewski T.M."/>
            <person name="Davidsen T.M."/>
            <person name="Wayne K.J."/>
            <person name="Tettelin H."/>
            <person name="Glass J.I."/>
            <person name="Rusch D."/>
            <person name="Podicherti R."/>
            <person name="Tsui H.-C.T."/>
            <person name="Winkler M.E."/>
        </authorList>
    </citation>
    <scope>NUCLEOTIDE SEQUENCE</scope>
</reference>
<accession>A0A382WCT0</accession>
<evidence type="ECO:0000256" key="2">
    <source>
        <dbReference type="ARBA" id="ARBA00022801"/>
    </source>
</evidence>
<keyword evidence="1" id="KW-0547">Nucleotide-binding</keyword>
<dbReference type="GO" id="GO:0005524">
    <property type="term" value="F:ATP binding"/>
    <property type="evidence" value="ECO:0007669"/>
    <property type="project" value="UniProtKB-KW"/>
</dbReference>
<dbReference type="AlphaFoldDB" id="A0A382WCT0"/>
<evidence type="ECO:0000259" key="5">
    <source>
        <dbReference type="PROSITE" id="PS51194"/>
    </source>
</evidence>
<evidence type="ECO:0000256" key="3">
    <source>
        <dbReference type="ARBA" id="ARBA00022806"/>
    </source>
</evidence>